<proteinExistence type="predicted"/>
<reference evidence="2" key="1">
    <citation type="submission" date="2017-02" db="EMBL/GenBank/DDBJ databases">
        <authorList>
            <person name="Varghese N."/>
            <person name="Submissions S."/>
        </authorList>
    </citation>
    <scope>NUCLEOTIDE SEQUENCE [LARGE SCALE GENOMIC DNA]</scope>
    <source>
        <strain evidence="2">ATCC 700200</strain>
    </source>
</reference>
<dbReference type="SUPFAM" id="SSF81301">
    <property type="entry name" value="Nucleotidyltransferase"/>
    <property type="match status" value="1"/>
</dbReference>
<accession>A0A1T4XIV9</accession>
<keyword evidence="1" id="KW-0808">Transferase</keyword>
<dbReference type="AlphaFoldDB" id="A0A1T4XIV9"/>
<dbReference type="RefSeq" id="WP_078812774.1">
    <property type="nucleotide sequence ID" value="NZ_FUYE01000004.1"/>
</dbReference>
<evidence type="ECO:0000313" key="2">
    <source>
        <dbReference type="Proteomes" id="UP000190774"/>
    </source>
</evidence>
<dbReference type="EMBL" id="FUYE01000004">
    <property type="protein sequence ID" value="SKA89416.1"/>
    <property type="molecule type" value="Genomic_DNA"/>
</dbReference>
<keyword evidence="2" id="KW-1185">Reference proteome</keyword>
<organism evidence="1 2">
    <name type="scientific">Prosthecobacter debontii</name>
    <dbReference type="NCBI Taxonomy" id="48467"/>
    <lineage>
        <taxon>Bacteria</taxon>
        <taxon>Pseudomonadati</taxon>
        <taxon>Verrucomicrobiota</taxon>
        <taxon>Verrucomicrobiia</taxon>
        <taxon>Verrucomicrobiales</taxon>
        <taxon>Verrucomicrobiaceae</taxon>
        <taxon>Prosthecobacter</taxon>
    </lineage>
</organism>
<gene>
    <name evidence="1" type="ORF">SAMN02745166_01581</name>
</gene>
<dbReference type="OrthoDB" id="1551055at2"/>
<dbReference type="Proteomes" id="UP000190774">
    <property type="component" value="Unassembled WGS sequence"/>
</dbReference>
<dbReference type="InterPro" id="IPR043519">
    <property type="entry name" value="NT_sf"/>
</dbReference>
<dbReference type="STRING" id="48467.SAMN02745166_01581"/>
<name>A0A1T4XIV9_9BACT</name>
<dbReference type="Gene3D" id="3.30.460.40">
    <property type="match status" value="1"/>
</dbReference>
<dbReference type="GO" id="GO:0016740">
    <property type="term" value="F:transferase activity"/>
    <property type="evidence" value="ECO:0007669"/>
    <property type="project" value="UniProtKB-KW"/>
</dbReference>
<protein>
    <submittedName>
        <fullName evidence="1">Nucleotidyl transferase AbiEii toxin, Type IV TA system</fullName>
    </submittedName>
</protein>
<evidence type="ECO:0000313" key="1">
    <source>
        <dbReference type="EMBL" id="SKA89416.1"/>
    </source>
</evidence>
<sequence>MWNELDIVRDVSRRLESAGIEFMLTGSMAMNYYALPRMTRDIDIVVALAPTDAALIEHSFAPDYHVSLESVRDAIARRFMFNLLHEDSVIKVDFIVRKDSAYRLAEFERRHRITIEDFATWIVSKEDLIISKLDWARDSLSNQQLGDVRNLLSTGCDMTYIQYWTDALGLTDLWQEMQS</sequence>